<dbReference type="RefSeq" id="WP_265591730.1">
    <property type="nucleotide sequence ID" value="NZ_AP025285.1"/>
</dbReference>
<evidence type="ECO:0000313" key="5">
    <source>
        <dbReference type="Proteomes" id="UP001431186"/>
    </source>
</evidence>
<dbReference type="GO" id="GO:0030313">
    <property type="term" value="C:cell envelope"/>
    <property type="evidence" value="ECO:0007669"/>
    <property type="project" value="UniProtKB-SubCell"/>
</dbReference>
<reference evidence="4" key="1">
    <citation type="submission" date="2021-11" db="EMBL/GenBank/DDBJ databases">
        <title>Complete genome sequence of Atopobiaceae bacterium TOC12.</title>
        <authorList>
            <person name="Morinaga K."/>
            <person name="Kusada H."/>
            <person name="Tamaki H."/>
        </authorList>
    </citation>
    <scope>NUCLEOTIDE SEQUENCE</scope>
    <source>
        <strain evidence="4">TOC12</strain>
    </source>
</reference>
<feature type="compositionally biased region" description="Basic and acidic residues" evidence="2">
    <location>
        <begin position="2119"/>
        <end position="2129"/>
    </location>
</feature>
<keyword evidence="5" id="KW-1185">Reference proteome</keyword>
<feature type="compositionally biased region" description="Acidic residues" evidence="2">
    <location>
        <begin position="709"/>
        <end position="721"/>
    </location>
</feature>
<dbReference type="NCBIfam" id="TIGR02543">
    <property type="entry name" value="List_Bact_rpt"/>
    <property type="match status" value="1"/>
</dbReference>
<dbReference type="InterPro" id="IPR013378">
    <property type="entry name" value="InlB-like_B-rpt"/>
</dbReference>
<feature type="compositionally biased region" description="Basic and acidic residues" evidence="2">
    <location>
        <begin position="2169"/>
        <end position="2184"/>
    </location>
</feature>
<accession>A0AAU9CQA1</accession>
<organism evidence="4 5">
    <name type="scientific">Leptogranulimonas caecicola</name>
    <dbReference type="NCBI Taxonomy" id="2894156"/>
    <lineage>
        <taxon>Bacteria</taxon>
        <taxon>Bacillati</taxon>
        <taxon>Actinomycetota</taxon>
        <taxon>Coriobacteriia</taxon>
        <taxon>Coriobacteriales</taxon>
        <taxon>Kribbibacteriaceae</taxon>
        <taxon>Leptogranulimonas</taxon>
    </lineage>
</organism>
<dbReference type="KEGG" id="lcal:ATTO_17030"/>
<feature type="transmembrane region" description="Helical" evidence="3">
    <location>
        <begin position="2372"/>
        <end position="2393"/>
    </location>
</feature>
<dbReference type="InterPro" id="IPR042229">
    <property type="entry name" value="Listeria/Bacterioides_rpt_sf"/>
</dbReference>
<dbReference type="Proteomes" id="UP001431186">
    <property type="component" value="Chromosome"/>
</dbReference>
<feature type="region of interest" description="Disordered" evidence="2">
    <location>
        <begin position="1791"/>
        <end position="1811"/>
    </location>
</feature>
<feature type="compositionally biased region" description="Basic and acidic residues" evidence="2">
    <location>
        <begin position="2149"/>
        <end position="2159"/>
    </location>
</feature>
<feature type="compositionally biased region" description="Basic and acidic residues" evidence="2">
    <location>
        <begin position="1717"/>
        <end position="1728"/>
    </location>
</feature>
<evidence type="ECO:0000256" key="1">
    <source>
        <dbReference type="ARBA" id="ARBA00004196"/>
    </source>
</evidence>
<feature type="compositionally biased region" description="Basic and acidic residues" evidence="2">
    <location>
        <begin position="2023"/>
        <end position="2058"/>
    </location>
</feature>
<keyword evidence="3" id="KW-1133">Transmembrane helix</keyword>
<dbReference type="Pfam" id="PF09479">
    <property type="entry name" value="Flg_new"/>
    <property type="match status" value="2"/>
</dbReference>
<keyword evidence="3" id="KW-0812">Transmembrane</keyword>
<feature type="compositionally biased region" description="Basic and acidic residues" evidence="2">
    <location>
        <begin position="2242"/>
        <end position="2278"/>
    </location>
</feature>
<feature type="compositionally biased region" description="Basic and acidic residues" evidence="2">
    <location>
        <begin position="2068"/>
        <end position="2083"/>
    </location>
</feature>
<comment type="subcellular location">
    <subcellularLocation>
        <location evidence="1">Cell envelope</location>
    </subcellularLocation>
</comment>
<protein>
    <recommendedName>
        <fullName evidence="6">Repeat protein (TIGR02543 family)</fullName>
    </recommendedName>
</protein>
<dbReference type="Gene3D" id="2.60.40.4270">
    <property type="entry name" value="Listeria-Bacteroides repeat domain"/>
    <property type="match status" value="2"/>
</dbReference>
<sequence length="2401" mass="258167">MLKNKTALHPIFKRLYAFMVCTLLALIGIVGGGVLKPALGAVDVGANPTPKVDIAVALPSDYQGTFLEFKQELTQKLIAQGMDPGSFRITDTAAKIDTSNTEGWLVYNHNTGSVNIANYFNKDQGKLTNTTCQSFSSHIYNFTEDGKTSMIFAGYPDIAAFDAMIYPAPSNARRTFSFDVNGSAVRTHTLNSTGFMMNVGKNPNGTLTGYYLRLTGTNNAISNAAIYQVSNYNPTNNSVIGGTQVGTASQATNLGPVNKARFTVDLRETSVTVQKQNYDASGNLGTIETLFNGPVALVANGYNGFGPYMQNSSHGCNEFTQFSFLDLEMNYDSSAFDALKTVQYYEGAQQKYFINLVGDSNDPQIPDETDETYSDGINRMNENEIFYLSNAQDGKIVTDSTKDAEGNITHQGLGAKNGYIAMSDDYVTELADYIYTSFIEGKKFDTSQPVTSPIPLANFYMVDASTKTSETPTQIMTIHQRHLLNTNTTFAVNIRDKSKVGQLAGTGEDARIAQWKFTVLDPDNNQVATSGWVDHVSKIPDFVFDKDSKNGKWIFELTVKDQNGNESKASQTYITAFLDDKVPLIEGTNSSKNTATFTFTDTGQGIDDDGITFIEDNRGSGVAAYWITNDENATPTETDWEYFDEVSHTASVDYELDSTQPVVVWVKDECGNLGAKTVFQPTRVQVQDPDGNPIDDYIVIGEKPIIVLPDEDDLDNPDDPEDKFSGWTTPKGEPVTPGTDVPVPEDHTIIIRPSYAKDYANLIYLANGGQIAEGNTAASTSFRVISGNSILQKIEDQKVLPVREGYSFKGWKLVAGDTNAVVDGLVNKEAGTTTATGNQLISPDDQVAKLVKIDESDTTAPAKPENIKKNNYYLVAQWEIGDYTVRLDANGGSLGATRSFEGIKYQANVGALNLPLSGRTIPAKPGYIFQGWSTTKNPMDNTANTFAVAGGVTGITPIAAPTMPAHDITIYAVWKEDKEQFVVHFDSAGGSRVSDQAYKNATATNYIGFKTPTRPGYDFGGWFLVTGDVLGDTAYTGDEAIATKTEHTFRAKWTPRDDTKYTVDYYVNSGNKDANGNYLYTKVNNLDDGTNPTKTYTATTESTQTVPEADKVPEIATGGKSYWYNPDSSHVVVSEDGTQQTVNNNVFTGTVTGNPTLSLKLYYDRYFDVTVEKDPSSDGEGTCESAIKQKEGTTPTVTWAASAGSHVERVIVNGVMRDDLLDAGSYTVEDPLTQDVKVSVVFAKDPVIKPDVPEKPKPPVTVDTHFTISTRVEGTTAQDVVALSPTQSVKNGENAQVTWSIAENSRYTISSVKVDGAEVDIAAGKFDFTGVSSNHDVVVTVTGLPSMGGTEVTTVDKYTVTVNRYGGDSDVETSHTMTVNEGDTVHPMWNALNSKWEIVKIVIDNKDITSELKGQTLQSTGAYRKGVFSKPISANHVVDIYMAEPSDDPDGIPVIPDYTDPNEYVHIKTKIVGAVGAVNGSITGGTTVKKDENASYDVEWSLQATTDNGKELKLGNLQAGNNGFFYATSADGTAIDPDDDNYVCYELEKVVVNGEPVAKNAEGKITVPTNSDKDIEVHVRPVLHTVNIVKYGEGNVSPSKSVYHLGNYKDLNANPAAGSYLMKVVVNGETIYDAVEAGDLVANPASPQQALARGGLFKAAPLYWLGSKGLISHISTELPAQDEEPQEEGVTQPSDEPVSLPEDGSPKSEAQVQEENPAEKGLDSEPKALPEAPAVETAETPEDFADETSLKEEPLKKDPVTTYTDSFDRSSMDRTNVINDHNIEVYFAKQATDEDGNPKTDPDGKPVVDPVPEKTFNVSATITNGEGTVSGNALVNEGGNATLTIAPGEGYIVESVKDADGNVYTPNKDGQITFNNVQADHKLEVALARKPVDNTNKPIPGDINVDPESTFQVSTLVQGGAGTISGAGTVHAGDSRTVTWAPNDENEKVAYVYVDGVSQPDLKDKGTYTFDDIDKNHHITVVFATNTNNIDTDGDGEPDTNIDDDGDGEPDVNVDTDGDGEPDINKDTDDDGKPDTDVDTDGDGKPDTNVDTDGDGKPDTNIVDEDGDGKPDPVDPKDPEGPKKPTTNVDTDGDGKPDVNIDTDDDGKPDVNIVDEDGDGKPDPIDPTKKPAPKPNVNVDTDGDGGPDVNKDTNGDGKPDVNIVDEDGDGKPDPVDPKDPEGPKKPNVNVDTDDDDKPDLNKDTDGDGKPDVNIVDEDGDGKPDPIDPENPPLPNVNIDTNGDGKPELNVDTDGDGKPDLNIVDKDKDGKPDPVDPKQHPAPTPDVNIDTNGDGKPELNVDTDGDGKPDMNIDTDGDGIADTNIDTNGDGKYDWADESHPQHADFLNQNTSVATKVTPSGTRVAPKMGDASIASSLVSLLAAATATTGGIVFVGRKRRNRK</sequence>
<feature type="compositionally biased region" description="Basic and acidic residues" evidence="2">
    <location>
        <begin position="1748"/>
        <end position="1759"/>
    </location>
</feature>
<feature type="compositionally biased region" description="Acidic residues" evidence="2">
    <location>
        <begin position="1992"/>
        <end position="2022"/>
    </location>
</feature>
<feature type="compositionally biased region" description="Low complexity" evidence="2">
    <location>
        <begin position="1729"/>
        <end position="1738"/>
    </location>
</feature>
<feature type="region of interest" description="Disordered" evidence="2">
    <location>
        <begin position="1678"/>
        <end position="1768"/>
    </location>
</feature>
<feature type="region of interest" description="Disordered" evidence="2">
    <location>
        <begin position="709"/>
        <end position="744"/>
    </location>
</feature>
<keyword evidence="3" id="KW-0472">Membrane</keyword>
<evidence type="ECO:0000256" key="3">
    <source>
        <dbReference type="SAM" id="Phobius"/>
    </source>
</evidence>
<feature type="region of interest" description="Disordered" evidence="2">
    <location>
        <begin position="1987"/>
        <end position="2330"/>
    </location>
</feature>
<evidence type="ECO:0000256" key="2">
    <source>
        <dbReference type="SAM" id="MobiDB-lite"/>
    </source>
</evidence>
<dbReference type="EMBL" id="AP025285">
    <property type="protein sequence ID" value="BDC91831.1"/>
    <property type="molecule type" value="Genomic_DNA"/>
</dbReference>
<feature type="compositionally biased region" description="Basic and acidic residues" evidence="2">
    <location>
        <begin position="2292"/>
        <end position="2310"/>
    </location>
</feature>
<feature type="compositionally biased region" description="Basic and acidic residues" evidence="2">
    <location>
        <begin position="1796"/>
        <end position="1806"/>
    </location>
</feature>
<gene>
    <name evidence="4" type="ORF">ATTO_17030</name>
</gene>
<proteinExistence type="predicted"/>
<evidence type="ECO:0008006" key="6">
    <source>
        <dbReference type="Google" id="ProtNLM"/>
    </source>
</evidence>
<feature type="compositionally biased region" description="Acidic residues" evidence="2">
    <location>
        <begin position="2101"/>
        <end position="2118"/>
    </location>
</feature>
<name>A0AAU9CQA1_9ACTN</name>
<feature type="compositionally biased region" description="Basic and acidic residues" evidence="2">
    <location>
        <begin position="2198"/>
        <end position="2210"/>
    </location>
</feature>
<evidence type="ECO:0000313" key="4">
    <source>
        <dbReference type="EMBL" id="BDC91831.1"/>
    </source>
</evidence>